<dbReference type="InterPro" id="IPR001647">
    <property type="entry name" value="HTH_TetR"/>
</dbReference>
<dbReference type="EMBL" id="CP126980">
    <property type="protein sequence ID" value="WIM99089.1"/>
    <property type="molecule type" value="Genomic_DNA"/>
</dbReference>
<organism evidence="4 5">
    <name type="scientific">Actinoplanes oblitus</name>
    <dbReference type="NCBI Taxonomy" id="3040509"/>
    <lineage>
        <taxon>Bacteria</taxon>
        <taxon>Bacillati</taxon>
        <taxon>Actinomycetota</taxon>
        <taxon>Actinomycetes</taxon>
        <taxon>Micromonosporales</taxon>
        <taxon>Micromonosporaceae</taxon>
        <taxon>Actinoplanes</taxon>
    </lineage>
</organism>
<evidence type="ECO:0000313" key="4">
    <source>
        <dbReference type="EMBL" id="WIM99089.1"/>
    </source>
</evidence>
<keyword evidence="5" id="KW-1185">Reference proteome</keyword>
<dbReference type="InterPro" id="IPR009057">
    <property type="entry name" value="Homeodomain-like_sf"/>
</dbReference>
<dbReference type="InterPro" id="IPR036271">
    <property type="entry name" value="Tet_transcr_reg_TetR-rel_C_sf"/>
</dbReference>
<dbReference type="PANTHER" id="PTHR30055">
    <property type="entry name" value="HTH-TYPE TRANSCRIPTIONAL REGULATOR RUTR"/>
    <property type="match status" value="1"/>
</dbReference>
<dbReference type="InterPro" id="IPR050109">
    <property type="entry name" value="HTH-type_TetR-like_transc_reg"/>
</dbReference>
<dbReference type="PROSITE" id="PS50977">
    <property type="entry name" value="HTH_TETR_2"/>
    <property type="match status" value="1"/>
</dbReference>
<dbReference type="Pfam" id="PF00440">
    <property type="entry name" value="TetR_N"/>
    <property type="match status" value="1"/>
</dbReference>
<dbReference type="PANTHER" id="PTHR30055:SF231">
    <property type="entry name" value="TRANSCRIPTIONAL REGULATORY PROTEIN (PROBABLY DEOR-FAMILY)-RELATED"/>
    <property type="match status" value="1"/>
</dbReference>
<dbReference type="SUPFAM" id="SSF48498">
    <property type="entry name" value="Tetracyclin repressor-like, C-terminal domain"/>
    <property type="match status" value="1"/>
</dbReference>
<dbReference type="RefSeq" id="WP_284920528.1">
    <property type="nucleotide sequence ID" value="NZ_CP126980.1"/>
</dbReference>
<keyword evidence="1 2" id="KW-0238">DNA-binding</keyword>
<name>A0ABY8WS10_9ACTN</name>
<dbReference type="Proteomes" id="UP001240150">
    <property type="component" value="Chromosome"/>
</dbReference>
<feature type="domain" description="HTH tetR-type" evidence="3">
    <location>
        <begin position="13"/>
        <end position="73"/>
    </location>
</feature>
<feature type="DNA-binding region" description="H-T-H motif" evidence="2">
    <location>
        <begin position="36"/>
        <end position="55"/>
    </location>
</feature>
<dbReference type="SUPFAM" id="SSF46689">
    <property type="entry name" value="Homeodomain-like"/>
    <property type="match status" value="1"/>
</dbReference>
<sequence>MTARRTQRTRDPEARRAALAVATMEVIAESGVGRTTHRAVAARAGLPLGATTYYFPTLDDLIAAGLRHAADAMRADLDEWAGRLAAASDLPAELTTLTSEYLADRRQVRIEYELCVAAARDAALRPLAETWMDGLPEILEPAVGAAAARDVCALLDGIILRALVTESDLDAPGLTAAIRRLIPAA</sequence>
<evidence type="ECO:0000256" key="2">
    <source>
        <dbReference type="PROSITE-ProRule" id="PRU00335"/>
    </source>
</evidence>
<accession>A0ABY8WS10</accession>
<dbReference type="InterPro" id="IPR041583">
    <property type="entry name" value="TetR_C_31"/>
</dbReference>
<dbReference type="Pfam" id="PF17940">
    <property type="entry name" value="TetR_C_31"/>
    <property type="match status" value="1"/>
</dbReference>
<gene>
    <name evidence="4" type="ORF">ACTOB_002725</name>
</gene>
<proteinExistence type="predicted"/>
<dbReference type="Gene3D" id="1.10.357.10">
    <property type="entry name" value="Tetracycline Repressor, domain 2"/>
    <property type="match status" value="1"/>
</dbReference>
<evidence type="ECO:0000256" key="1">
    <source>
        <dbReference type="ARBA" id="ARBA00023125"/>
    </source>
</evidence>
<evidence type="ECO:0000259" key="3">
    <source>
        <dbReference type="PROSITE" id="PS50977"/>
    </source>
</evidence>
<reference evidence="4 5" key="1">
    <citation type="submission" date="2023-06" db="EMBL/GenBank/DDBJ databases">
        <authorList>
            <person name="Yushchuk O."/>
            <person name="Binda E."/>
            <person name="Ruckert-Reed C."/>
            <person name="Fedorenko V."/>
            <person name="Kalinowski J."/>
            <person name="Marinelli F."/>
        </authorList>
    </citation>
    <scope>NUCLEOTIDE SEQUENCE [LARGE SCALE GENOMIC DNA]</scope>
    <source>
        <strain evidence="4 5">NRRL 3884</strain>
    </source>
</reference>
<evidence type="ECO:0000313" key="5">
    <source>
        <dbReference type="Proteomes" id="UP001240150"/>
    </source>
</evidence>
<protein>
    <submittedName>
        <fullName evidence="4">TetR family transcriptional regulator</fullName>
    </submittedName>
</protein>